<keyword evidence="5" id="KW-1133">Transmembrane helix</keyword>
<evidence type="ECO:0000256" key="1">
    <source>
        <dbReference type="ARBA" id="ARBA00010746"/>
    </source>
</evidence>
<evidence type="ECO:0000313" key="6">
    <source>
        <dbReference type="EMBL" id="KAL3623800.1"/>
    </source>
</evidence>
<dbReference type="InterPro" id="IPR044859">
    <property type="entry name" value="Allene_oxi_cyc_Dirigent"/>
</dbReference>
<sequence>MATITNIFTILLLIISSSFIPLISPHQFSSQRSKNNFGFGPRPTMTNLQFYFYDKPSLPKATAIPIVTTPGFGFGTVVMIDDALLKTANKKSKVIGRAQGFYAMADQNTIGLLMVVNYVFTVGKYNGSSLSVLGRNPVVQPVRELPILGGTGLFRLARGYALASTKWLNLTTGDAIVEYNVTVLHYENDD</sequence>
<dbReference type="Pfam" id="PF03018">
    <property type="entry name" value="Dirigent"/>
    <property type="match status" value="1"/>
</dbReference>
<evidence type="ECO:0000256" key="5">
    <source>
        <dbReference type="SAM" id="Phobius"/>
    </source>
</evidence>
<comment type="subcellular location">
    <subcellularLocation>
        <location evidence="4">Secreted</location>
        <location evidence="4">Extracellular space</location>
        <location evidence="4">Apoplast</location>
    </subcellularLocation>
</comment>
<dbReference type="Gene3D" id="2.40.480.10">
    <property type="entry name" value="Allene oxide cyclase-like"/>
    <property type="match status" value="1"/>
</dbReference>
<protein>
    <recommendedName>
        <fullName evidence="4">Dirigent protein</fullName>
    </recommendedName>
</protein>
<evidence type="ECO:0000313" key="7">
    <source>
        <dbReference type="Proteomes" id="UP001632038"/>
    </source>
</evidence>
<comment type="function">
    <text evidence="4">Dirigent proteins impart stereoselectivity on the phenoxy radical-coupling reaction, yielding optically active lignans from two molecules of coniferyl alcohol in the biosynthesis of lignans, flavonolignans, and alkaloids and thus plays a central role in plant secondary metabolism.</text>
</comment>
<comment type="similarity">
    <text evidence="1 4">Belongs to the plant dirigent protein family.</text>
</comment>
<dbReference type="AlphaFoldDB" id="A0ABD3C4L6"/>
<evidence type="ECO:0000256" key="4">
    <source>
        <dbReference type="RuleBase" id="RU363099"/>
    </source>
</evidence>
<keyword evidence="3 4" id="KW-0964">Secreted</keyword>
<evidence type="ECO:0000256" key="2">
    <source>
        <dbReference type="ARBA" id="ARBA00011738"/>
    </source>
</evidence>
<keyword evidence="4" id="KW-0052">Apoplast</keyword>
<gene>
    <name evidence="6" type="ORF">CASFOL_032616</name>
</gene>
<comment type="caution">
    <text evidence="6">The sequence shown here is derived from an EMBL/GenBank/DDBJ whole genome shotgun (WGS) entry which is preliminary data.</text>
</comment>
<reference evidence="7" key="1">
    <citation type="journal article" date="2024" name="IScience">
        <title>Strigolactones Initiate the Formation of Haustorium-like Structures in Castilleja.</title>
        <authorList>
            <person name="Buerger M."/>
            <person name="Peterson D."/>
            <person name="Chory J."/>
        </authorList>
    </citation>
    <scope>NUCLEOTIDE SEQUENCE [LARGE SCALE GENOMIC DNA]</scope>
</reference>
<name>A0ABD3C4L6_9LAMI</name>
<proteinExistence type="inferred from homology"/>
<dbReference type="Proteomes" id="UP001632038">
    <property type="component" value="Unassembled WGS sequence"/>
</dbReference>
<keyword evidence="5" id="KW-0472">Membrane</keyword>
<dbReference type="GO" id="GO:0048046">
    <property type="term" value="C:apoplast"/>
    <property type="evidence" value="ECO:0007669"/>
    <property type="project" value="UniProtKB-SubCell"/>
</dbReference>
<comment type="subunit">
    <text evidence="2 4">Homodimer.</text>
</comment>
<dbReference type="InterPro" id="IPR004265">
    <property type="entry name" value="Dirigent"/>
</dbReference>
<keyword evidence="7" id="KW-1185">Reference proteome</keyword>
<feature type="transmembrane region" description="Helical" evidence="5">
    <location>
        <begin position="6"/>
        <end position="24"/>
    </location>
</feature>
<organism evidence="6 7">
    <name type="scientific">Castilleja foliolosa</name>
    <dbReference type="NCBI Taxonomy" id="1961234"/>
    <lineage>
        <taxon>Eukaryota</taxon>
        <taxon>Viridiplantae</taxon>
        <taxon>Streptophyta</taxon>
        <taxon>Embryophyta</taxon>
        <taxon>Tracheophyta</taxon>
        <taxon>Spermatophyta</taxon>
        <taxon>Magnoliopsida</taxon>
        <taxon>eudicotyledons</taxon>
        <taxon>Gunneridae</taxon>
        <taxon>Pentapetalae</taxon>
        <taxon>asterids</taxon>
        <taxon>lamiids</taxon>
        <taxon>Lamiales</taxon>
        <taxon>Orobanchaceae</taxon>
        <taxon>Pedicularideae</taxon>
        <taxon>Castillejinae</taxon>
        <taxon>Castilleja</taxon>
    </lineage>
</organism>
<dbReference type="EMBL" id="JAVIJP010000054">
    <property type="protein sequence ID" value="KAL3623800.1"/>
    <property type="molecule type" value="Genomic_DNA"/>
</dbReference>
<accession>A0ABD3C4L6</accession>
<keyword evidence="5" id="KW-0812">Transmembrane</keyword>
<dbReference type="PANTHER" id="PTHR21495">
    <property type="entry name" value="NUCLEOPORIN-RELATED"/>
    <property type="match status" value="1"/>
</dbReference>
<dbReference type="GO" id="GO:0009699">
    <property type="term" value="P:phenylpropanoid biosynthetic process"/>
    <property type="evidence" value="ECO:0007669"/>
    <property type="project" value="UniProtKB-ARBA"/>
</dbReference>
<evidence type="ECO:0000256" key="3">
    <source>
        <dbReference type="ARBA" id="ARBA00022525"/>
    </source>
</evidence>